<gene>
    <name evidence="1" type="ORF">CIRG_06581</name>
</gene>
<organism evidence="1 2">
    <name type="scientific">Coccidioides immitis RMSCC 2394</name>
    <dbReference type="NCBI Taxonomy" id="404692"/>
    <lineage>
        <taxon>Eukaryota</taxon>
        <taxon>Fungi</taxon>
        <taxon>Dikarya</taxon>
        <taxon>Ascomycota</taxon>
        <taxon>Pezizomycotina</taxon>
        <taxon>Eurotiomycetes</taxon>
        <taxon>Eurotiomycetidae</taxon>
        <taxon>Onygenales</taxon>
        <taxon>Onygenaceae</taxon>
        <taxon>Coccidioides</taxon>
    </lineage>
</organism>
<dbReference type="AlphaFoldDB" id="A0A0J6YH00"/>
<proteinExistence type="predicted"/>
<reference evidence="2" key="1">
    <citation type="journal article" date="2010" name="Genome Res.">
        <title>Population genomic sequencing of Coccidioides fungi reveals recent hybridization and transposon control.</title>
        <authorList>
            <person name="Neafsey D.E."/>
            <person name="Barker B.M."/>
            <person name="Sharpton T.J."/>
            <person name="Stajich J.E."/>
            <person name="Park D.J."/>
            <person name="Whiston E."/>
            <person name="Hung C.-Y."/>
            <person name="McMahan C."/>
            <person name="White J."/>
            <person name="Sykes S."/>
            <person name="Heiman D."/>
            <person name="Young S."/>
            <person name="Zeng Q."/>
            <person name="Abouelleil A."/>
            <person name="Aftuck L."/>
            <person name="Bessette D."/>
            <person name="Brown A."/>
            <person name="FitzGerald M."/>
            <person name="Lui A."/>
            <person name="Macdonald J.P."/>
            <person name="Priest M."/>
            <person name="Orbach M.J."/>
            <person name="Galgiani J.N."/>
            <person name="Kirkland T.N."/>
            <person name="Cole G.T."/>
            <person name="Birren B.W."/>
            <person name="Henn M.R."/>
            <person name="Taylor J.W."/>
            <person name="Rounsley S.D."/>
        </authorList>
    </citation>
    <scope>NUCLEOTIDE SEQUENCE [LARGE SCALE GENOMIC DNA]</scope>
    <source>
        <strain evidence="2">RMSCC 2394</strain>
    </source>
</reference>
<dbReference type="EMBL" id="DS028096">
    <property type="protein sequence ID" value="KMP06900.1"/>
    <property type="molecule type" value="Genomic_DNA"/>
</dbReference>
<name>A0A0J6YH00_COCIT</name>
<sequence length="174" mass="19455">MNWNSILINRSVDVLSIKLCSIYTEYGLAKQVRSRVGVFSEQFGSESTSFEPPLRGLPGERRCEKEWSFFCTTCASVRLREVLGGVYAIVRISPSPFLFDFLLPGLGFEVCVKGDVHVLEHGGGMKNSFCFITSSRTSRLLLRRKKRGVDLRPQALPARNVVSVNRDQSQGVHG</sequence>
<dbReference type="Proteomes" id="UP000054565">
    <property type="component" value="Unassembled WGS sequence"/>
</dbReference>
<evidence type="ECO:0000313" key="1">
    <source>
        <dbReference type="EMBL" id="KMP06900.1"/>
    </source>
</evidence>
<accession>A0A0J6YH00</accession>
<protein>
    <submittedName>
        <fullName evidence="1">Uncharacterized protein</fullName>
    </submittedName>
</protein>
<evidence type="ECO:0000313" key="2">
    <source>
        <dbReference type="Proteomes" id="UP000054565"/>
    </source>
</evidence>